<dbReference type="EMBL" id="MFRE01000007">
    <property type="protein sequence ID" value="OGH94583.1"/>
    <property type="molecule type" value="Genomic_DNA"/>
</dbReference>
<evidence type="ECO:0000313" key="2">
    <source>
        <dbReference type="Proteomes" id="UP000178254"/>
    </source>
</evidence>
<name>A0A1F6PF28_9BACT</name>
<dbReference type="STRING" id="1798709.A2538_00285"/>
<protein>
    <submittedName>
        <fullName evidence="1">Uncharacterized protein</fullName>
    </submittedName>
</protein>
<sequence length="62" mass="7291">MKKKTGEKELVEPSKAAPLPWGKRWKRVLVIDPKAERIDLDLFGQEAQYKIMYKMVDDDVEK</sequence>
<reference evidence="1 2" key="1">
    <citation type="journal article" date="2016" name="Nat. Commun.">
        <title>Thousands of microbial genomes shed light on interconnected biogeochemical processes in an aquifer system.</title>
        <authorList>
            <person name="Anantharaman K."/>
            <person name="Brown C.T."/>
            <person name="Hug L.A."/>
            <person name="Sharon I."/>
            <person name="Castelle C.J."/>
            <person name="Probst A.J."/>
            <person name="Thomas B.C."/>
            <person name="Singh A."/>
            <person name="Wilkins M.J."/>
            <person name="Karaoz U."/>
            <person name="Brodie E.L."/>
            <person name="Williams K.H."/>
            <person name="Hubbard S.S."/>
            <person name="Banfield J.F."/>
        </authorList>
    </citation>
    <scope>NUCLEOTIDE SEQUENCE [LARGE SCALE GENOMIC DNA]</scope>
</reference>
<gene>
    <name evidence="1" type="ORF">A2538_00285</name>
</gene>
<accession>A0A1F6PF28</accession>
<dbReference type="Proteomes" id="UP000178254">
    <property type="component" value="Unassembled WGS sequence"/>
</dbReference>
<dbReference type="AlphaFoldDB" id="A0A1F6PF28"/>
<evidence type="ECO:0000313" key="1">
    <source>
        <dbReference type="EMBL" id="OGH94583.1"/>
    </source>
</evidence>
<comment type="caution">
    <text evidence="1">The sequence shown here is derived from an EMBL/GenBank/DDBJ whole genome shotgun (WGS) entry which is preliminary data.</text>
</comment>
<proteinExistence type="predicted"/>
<organism evidence="1 2">
    <name type="scientific">Candidatus Magasanikbacteria bacterium RIFOXYD2_FULL_41_14</name>
    <dbReference type="NCBI Taxonomy" id="1798709"/>
    <lineage>
        <taxon>Bacteria</taxon>
        <taxon>Candidatus Magasanikiibacteriota</taxon>
    </lineage>
</organism>